<evidence type="ECO:0000313" key="2">
    <source>
        <dbReference type="EMBL" id="MXV14104.1"/>
    </source>
</evidence>
<dbReference type="Gene3D" id="3.30.420.40">
    <property type="match status" value="2"/>
</dbReference>
<comment type="similarity">
    <text evidence="1">Belongs to the ROK (NagC/XylR) family.</text>
</comment>
<keyword evidence="3" id="KW-1185">Reference proteome</keyword>
<dbReference type="Pfam" id="PF00480">
    <property type="entry name" value="ROK"/>
    <property type="match status" value="2"/>
</dbReference>
<accession>A0A7K1XT25</accession>
<gene>
    <name evidence="2" type="ORF">GS398_02235</name>
</gene>
<reference evidence="2 3" key="1">
    <citation type="submission" date="2019-11" db="EMBL/GenBank/DDBJ databases">
        <title>Pedobacter sp. HMF7056 Genome sequencing and assembly.</title>
        <authorList>
            <person name="Kang H."/>
            <person name="Kim H."/>
            <person name="Joh K."/>
        </authorList>
    </citation>
    <scope>NUCLEOTIDE SEQUENCE [LARGE SCALE GENOMIC DNA]</scope>
    <source>
        <strain evidence="2 3">HMF7056</strain>
    </source>
</reference>
<dbReference type="Proteomes" id="UP000451233">
    <property type="component" value="Unassembled WGS sequence"/>
</dbReference>
<organism evidence="2 3">
    <name type="scientific">Hufsiella ginkgonis</name>
    <dbReference type="NCBI Taxonomy" id="2695274"/>
    <lineage>
        <taxon>Bacteria</taxon>
        <taxon>Pseudomonadati</taxon>
        <taxon>Bacteroidota</taxon>
        <taxon>Sphingobacteriia</taxon>
        <taxon>Sphingobacteriales</taxon>
        <taxon>Sphingobacteriaceae</taxon>
        <taxon>Hufsiella</taxon>
    </lineage>
</organism>
<evidence type="ECO:0000256" key="1">
    <source>
        <dbReference type="ARBA" id="ARBA00006479"/>
    </source>
</evidence>
<dbReference type="EMBL" id="WVHS01000001">
    <property type="protein sequence ID" value="MXV14104.1"/>
    <property type="molecule type" value="Genomic_DNA"/>
</dbReference>
<protein>
    <submittedName>
        <fullName evidence="2">ROK family protein</fullName>
    </submittedName>
</protein>
<evidence type="ECO:0000313" key="3">
    <source>
        <dbReference type="Proteomes" id="UP000451233"/>
    </source>
</evidence>
<dbReference type="PANTHER" id="PTHR18964:SF149">
    <property type="entry name" value="BIFUNCTIONAL UDP-N-ACETYLGLUCOSAMINE 2-EPIMERASE_N-ACETYLMANNOSAMINE KINASE"/>
    <property type="match status" value="1"/>
</dbReference>
<dbReference type="SUPFAM" id="SSF53067">
    <property type="entry name" value="Actin-like ATPase domain"/>
    <property type="match status" value="1"/>
</dbReference>
<proteinExistence type="inferred from homology"/>
<comment type="caution">
    <text evidence="2">The sequence shown here is derived from an EMBL/GenBank/DDBJ whole genome shotgun (WGS) entry which is preliminary data.</text>
</comment>
<dbReference type="RefSeq" id="WP_160905106.1">
    <property type="nucleotide sequence ID" value="NZ_WVHS01000001.1"/>
</dbReference>
<dbReference type="CDD" id="cd23763">
    <property type="entry name" value="ASKHA_ATPase_ROK"/>
    <property type="match status" value="1"/>
</dbReference>
<dbReference type="InterPro" id="IPR000600">
    <property type="entry name" value="ROK"/>
</dbReference>
<sequence>MSTSKVLGIDIGGSHITAALVDVHTKKIVPESYVRRAVNAAAPAGEIIREWTEVFSQSMAAARVTGVKIGIAMPGPFDYEKGISFMKGQDKYEALYGLSIKSLLAAELGMFEGNIRMMNDASCYLNGEMIAGAAFGYHRSIGITLGTGLGSAWNENGEITDADLWHSPFKDGIAEDYLSTRWFIRYFRELGGGMVRDVKHLAELTPANETAVKVFAEFGRNLGHFMAGLIQSKKPGVVVLGGNIAKAGSLFMKQAEGVLSDRSIKTPVKMAKLGEHAALYGAAGLWRKDLYAGGNQVSAGNVGAYSKTPE</sequence>
<dbReference type="AlphaFoldDB" id="A0A7K1XT25"/>
<name>A0A7K1XT25_9SPHI</name>
<dbReference type="InterPro" id="IPR043129">
    <property type="entry name" value="ATPase_NBD"/>
</dbReference>
<dbReference type="PANTHER" id="PTHR18964">
    <property type="entry name" value="ROK (REPRESSOR, ORF, KINASE) FAMILY"/>
    <property type="match status" value="1"/>
</dbReference>